<feature type="chain" id="PRO_5046375125" evidence="3">
    <location>
        <begin position="28"/>
        <end position="410"/>
    </location>
</feature>
<keyword evidence="6" id="KW-1185">Reference proteome</keyword>
<accession>A0ABP6T2V3</accession>
<reference evidence="6" key="1">
    <citation type="journal article" date="2019" name="Int. J. Syst. Evol. Microbiol.">
        <title>The Global Catalogue of Microorganisms (GCM) 10K type strain sequencing project: providing services to taxonomists for standard genome sequencing and annotation.</title>
        <authorList>
            <consortium name="The Broad Institute Genomics Platform"/>
            <consortium name="The Broad Institute Genome Sequencing Center for Infectious Disease"/>
            <person name="Wu L."/>
            <person name="Ma J."/>
        </authorList>
    </citation>
    <scope>NUCLEOTIDE SEQUENCE [LARGE SCALE GENOMIC DNA]</scope>
    <source>
        <strain evidence="6">JCM 9458</strain>
    </source>
</reference>
<evidence type="ECO:0000256" key="2">
    <source>
        <dbReference type="ARBA" id="ARBA00022729"/>
    </source>
</evidence>
<evidence type="ECO:0000256" key="1">
    <source>
        <dbReference type="ARBA" id="ARBA00010062"/>
    </source>
</evidence>
<evidence type="ECO:0000313" key="6">
    <source>
        <dbReference type="Proteomes" id="UP001501676"/>
    </source>
</evidence>
<comment type="caution">
    <text evidence="5">The sequence shown here is derived from an EMBL/GenBank/DDBJ whole genome shotgun (WGS) entry which is preliminary data.</text>
</comment>
<dbReference type="PANTHER" id="PTHR47235:SF1">
    <property type="entry name" value="BLR6548 PROTEIN"/>
    <property type="match status" value="1"/>
</dbReference>
<sequence length="410" mass="42982">MSTATLTRLVAVAAAVAVALTGCSNKAEDGNGSGSGSVATDVGVDGDTITLGVLTDLTGVFAALGKDITNANTLYWKTRKVCDRYTVRLDVQDTGYVPQQGVQLYSSIKSDVLAMQQTIGSPINAALASDYEADKIVNFPSAWGETLTDIPGTGVPGATYDVEMANGYDYMFKQKLLKEGDTVGHIYFEGEYGETGLAGTKFVAGKKKLTVVEAQIKATDQDMSAQVSQLKARGVDAIVLTVAPAQTASVAAAAQAQGLDVPILGSNPVFAPGLLQGPTASWLTSHLYVAAPVSTFDRQPDLYSEYTKAYPETKNPSAGAVLGYGMAEIMKQVLDAACEQDDLTRQGVLDAFNGLKQVDTGGLLVPIDSFALHRSPSLQSFISRPANVPGGAKVVQDAFEGEFAEELAGR</sequence>
<dbReference type="InterPro" id="IPR028081">
    <property type="entry name" value="Leu-bd"/>
</dbReference>
<proteinExistence type="inferred from homology"/>
<comment type="similarity">
    <text evidence="1">Belongs to the leucine-binding protein family.</text>
</comment>
<dbReference type="RefSeq" id="WP_345730163.1">
    <property type="nucleotide sequence ID" value="NZ_BAAAYN010000029.1"/>
</dbReference>
<dbReference type="Proteomes" id="UP001501676">
    <property type="component" value="Unassembled WGS sequence"/>
</dbReference>
<evidence type="ECO:0000256" key="3">
    <source>
        <dbReference type="SAM" id="SignalP"/>
    </source>
</evidence>
<name>A0ABP6T2V3_9ACTN</name>
<gene>
    <name evidence="5" type="ORF">GCM10020369_45110</name>
</gene>
<dbReference type="Pfam" id="PF13458">
    <property type="entry name" value="Peripla_BP_6"/>
    <property type="match status" value="1"/>
</dbReference>
<dbReference type="Gene3D" id="3.40.50.2300">
    <property type="match status" value="2"/>
</dbReference>
<dbReference type="EMBL" id="BAAAYN010000029">
    <property type="protein sequence ID" value="GAA3390590.1"/>
    <property type="molecule type" value="Genomic_DNA"/>
</dbReference>
<dbReference type="PANTHER" id="PTHR47235">
    <property type="entry name" value="BLR6548 PROTEIN"/>
    <property type="match status" value="1"/>
</dbReference>
<organism evidence="5 6">
    <name type="scientific">Cryptosporangium minutisporangium</name>
    <dbReference type="NCBI Taxonomy" id="113569"/>
    <lineage>
        <taxon>Bacteria</taxon>
        <taxon>Bacillati</taxon>
        <taxon>Actinomycetota</taxon>
        <taxon>Actinomycetes</taxon>
        <taxon>Cryptosporangiales</taxon>
        <taxon>Cryptosporangiaceae</taxon>
        <taxon>Cryptosporangium</taxon>
    </lineage>
</organism>
<evidence type="ECO:0000259" key="4">
    <source>
        <dbReference type="Pfam" id="PF13458"/>
    </source>
</evidence>
<feature type="signal peptide" evidence="3">
    <location>
        <begin position="1"/>
        <end position="27"/>
    </location>
</feature>
<protein>
    <submittedName>
        <fullName evidence="5">ABC transporter substrate-binding protein</fullName>
    </submittedName>
</protein>
<keyword evidence="2 3" id="KW-0732">Signal</keyword>
<evidence type="ECO:0000313" key="5">
    <source>
        <dbReference type="EMBL" id="GAA3390590.1"/>
    </source>
</evidence>
<feature type="domain" description="Leucine-binding protein" evidence="4">
    <location>
        <begin position="48"/>
        <end position="370"/>
    </location>
</feature>
<dbReference type="InterPro" id="IPR028082">
    <property type="entry name" value="Peripla_BP_I"/>
</dbReference>
<dbReference type="SUPFAM" id="SSF53822">
    <property type="entry name" value="Periplasmic binding protein-like I"/>
    <property type="match status" value="1"/>
</dbReference>